<accession>A0ACC3NEC8</accession>
<dbReference type="Proteomes" id="UP001281147">
    <property type="component" value="Unassembled WGS sequence"/>
</dbReference>
<keyword evidence="2" id="KW-1185">Reference proteome</keyword>
<gene>
    <name evidence="1" type="ORF">LTR37_007363</name>
</gene>
<comment type="caution">
    <text evidence="1">The sequence shown here is derived from an EMBL/GenBank/DDBJ whole genome shotgun (WGS) entry which is preliminary data.</text>
</comment>
<name>A0ACC3NEC8_9PEZI</name>
<evidence type="ECO:0000313" key="2">
    <source>
        <dbReference type="Proteomes" id="UP001281147"/>
    </source>
</evidence>
<proteinExistence type="predicted"/>
<organism evidence="1 2">
    <name type="scientific">Vermiconidia calcicola</name>
    <dbReference type="NCBI Taxonomy" id="1690605"/>
    <lineage>
        <taxon>Eukaryota</taxon>
        <taxon>Fungi</taxon>
        <taxon>Dikarya</taxon>
        <taxon>Ascomycota</taxon>
        <taxon>Pezizomycotina</taxon>
        <taxon>Dothideomycetes</taxon>
        <taxon>Dothideomycetidae</taxon>
        <taxon>Mycosphaerellales</taxon>
        <taxon>Extremaceae</taxon>
        <taxon>Vermiconidia</taxon>
    </lineage>
</organism>
<protein>
    <submittedName>
        <fullName evidence="1">Uncharacterized protein</fullName>
    </submittedName>
</protein>
<evidence type="ECO:0000313" key="1">
    <source>
        <dbReference type="EMBL" id="KAK3715153.1"/>
    </source>
</evidence>
<reference evidence="1" key="1">
    <citation type="submission" date="2023-07" db="EMBL/GenBank/DDBJ databases">
        <title>Black Yeasts Isolated from many extreme environments.</title>
        <authorList>
            <person name="Coleine C."/>
            <person name="Stajich J.E."/>
            <person name="Selbmann L."/>
        </authorList>
    </citation>
    <scope>NUCLEOTIDE SEQUENCE</scope>
    <source>
        <strain evidence="1">CCFEE 5714</strain>
    </source>
</reference>
<dbReference type="EMBL" id="JAUTXU010000051">
    <property type="protein sequence ID" value="KAK3715153.1"/>
    <property type="molecule type" value="Genomic_DNA"/>
</dbReference>
<sequence>MQLEVREAIPADIESAKSIYGPETGDLCAASLGIGLALSDPNDLETARKRAEWSCQQQKDLLENDPTTRFVKVVDADKNDEIVAFGRWHRYPNGAQTVDDLETVGLKDRHDPATFPDGFSKDFYLAFLDGIGAARESWMGTGHYWVLTNVKTREPFQKKGAGSLIVKWGLEQAAAEGVPAYLESGMQARGLYEKHGFREIGRHNVDCTSFGMPGVMVEIARMRADPK</sequence>